<feature type="transmembrane region" description="Helical" evidence="3">
    <location>
        <begin position="177"/>
        <end position="204"/>
    </location>
</feature>
<evidence type="ECO:0000256" key="2">
    <source>
        <dbReference type="ARBA" id="ARBA00034247"/>
    </source>
</evidence>
<dbReference type="Gene3D" id="3.30.450.20">
    <property type="entry name" value="PAS domain"/>
    <property type="match status" value="1"/>
</dbReference>
<proteinExistence type="predicted"/>
<dbReference type="InterPro" id="IPR029787">
    <property type="entry name" value="Nucleotide_cyclase"/>
</dbReference>
<evidence type="ECO:0000313" key="6">
    <source>
        <dbReference type="EMBL" id="MDN0077685.1"/>
    </source>
</evidence>
<feature type="domain" description="PAS" evidence="4">
    <location>
        <begin position="237"/>
        <end position="311"/>
    </location>
</feature>
<name>A0ABT7XV60_9NEIS</name>
<keyword evidence="6" id="KW-0548">Nucleotidyltransferase</keyword>
<dbReference type="SUPFAM" id="SSF55073">
    <property type="entry name" value="Nucleotide cyclase"/>
    <property type="match status" value="1"/>
</dbReference>
<dbReference type="GO" id="GO:0052621">
    <property type="term" value="F:diguanylate cyclase activity"/>
    <property type="evidence" value="ECO:0007669"/>
    <property type="project" value="UniProtKB-EC"/>
</dbReference>
<evidence type="ECO:0000256" key="3">
    <source>
        <dbReference type="SAM" id="Phobius"/>
    </source>
</evidence>
<dbReference type="NCBIfam" id="TIGR00254">
    <property type="entry name" value="GGDEF"/>
    <property type="match status" value="1"/>
</dbReference>
<dbReference type="InterPro" id="IPR043128">
    <property type="entry name" value="Rev_trsase/Diguanyl_cyclase"/>
</dbReference>
<evidence type="ECO:0000259" key="4">
    <source>
        <dbReference type="PROSITE" id="PS50112"/>
    </source>
</evidence>
<feature type="domain" description="GGDEF" evidence="5">
    <location>
        <begin position="390"/>
        <end position="522"/>
    </location>
</feature>
<protein>
    <recommendedName>
        <fullName evidence="1">diguanylate cyclase</fullName>
        <ecNumber evidence="1">2.7.7.65</ecNumber>
    </recommendedName>
</protein>
<dbReference type="EMBL" id="JAUEDK010000085">
    <property type="protein sequence ID" value="MDN0077685.1"/>
    <property type="molecule type" value="Genomic_DNA"/>
</dbReference>
<dbReference type="InterPro" id="IPR035965">
    <property type="entry name" value="PAS-like_dom_sf"/>
</dbReference>
<dbReference type="InterPro" id="IPR013767">
    <property type="entry name" value="PAS_fold"/>
</dbReference>
<dbReference type="Proteomes" id="UP001168540">
    <property type="component" value="Unassembled WGS sequence"/>
</dbReference>
<evidence type="ECO:0000313" key="7">
    <source>
        <dbReference type="Proteomes" id="UP001168540"/>
    </source>
</evidence>
<keyword evidence="3" id="KW-1133">Transmembrane helix</keyword>
<dbReference type="PROSITE" id="PS50112">
    <property type="entry name" value="PAS"/>
    <property type="match status" value="1"/>
</dbReference>
<accession>A0ABT7XV60</accession>
<dbReference type="NCBIfam" id="TIGR00229">
    <property type="entry name" value="sensory_box"/>
    <property type="match status" value="1"/>
</dbReference>
<keyword evidence="3" id="KW-0812">Transmembrane</keyword>
<dbReference type="Gene3D" id="3.30.70.270">
    <property type="match status" value="1"/>
</dbReference>
<evidence type="ECO:0000256" key="1">
    <source>
        <dbReference type="ARBA" id="ARBA00012528"/>
    </source>
</evidence>
<comment type="caution">
    <text evidence="6">The sequence shown here is derived from an EMBL/GenBank/DDBJ whole genome shotgun (WGS) entry which is preliminary data.</text>
</comment>
<keyword evidence="7" id="KW-1185">Reference proteome</keyword>
<comment type="catalytic activity">
    <reaction evidence="2">
        <text>2 GTP = 3',3'-c-di-GMP + 2 diphosphate</text>
        <dbReference type="Rhea" id="RHEA:24898"/>
        <dbReference type="ChEBI" id="CHEBI:33019"/>
        <dbReference type="ChEBI" id="CHEBI:37565"/>
        <dbReference type="ChEBI" id="CHEBI:58805"/>
        <dbReference type="EC" id="2.7.7.65"/>
    </reaction>
</comment>
<dbReference type="RefSeq" id="WP_289832303.1">
    <property type="nucleotide sequence ID" value="NZ_JAUEDK010000085.1"/>
</dbReference>
<keyword evidence="6" id="KW-0808">Transferase</keyword>
<dbReference type="Pfam" id="PF00989">
    <property type="entry name" value="PAS"/>
    <property type="match status" value="1"/>
</dbReference>
<sequence>MSFLLPVLRKLSVRWDVLALILVIAMEGLVCAQFFSTKQQTELLAKPDLDNNSWQTYQLQAELYRFDRVLDDFTRGKADADAVVLRLDVLASRLSPVYALGSVQVTPTALQALKTISRKVDDWSHVVPQLAGERWKALAVAERLRQEVRDQEHTAQTLTLISYEVQTLRIDQARQHLYHHFTTLTATFAALGLGASLLLAILVVRSQREKQLTHKLAQLNGQLEAKVTERTQALEEQAKMLKVILESSPVGVALLNESTHQVVFANAALIESLGLPQTQYLGTPLQPIFANPEDEQAFWRKLEQQETVQNYEAELQNAHRRLFGIITAKHLGSSLHPQQLIWIYDISERKQLENRLRELATYDALTGAVSRAFFLEALTLAMHSAQQLGHPLSLLSLDVDHFKRINDTYGHQVGDLALQRLVQLAQSTLRKQDLLGRLGGEEFCIVLPEASTFYAEIIAERIRTLIEASSIELADGQRLHLTVSIGITSMQENDSSENILKQADSALYQAKHCGRNCIAIYA</sequence>
<dbReference type="InterPro" id="IPR000160">
    <property type="entry name" value="GGDEF_dom"/>
</dbReference>
<organism evidence="6 7">
    <name type="scientific">Crenobacter oryzisoli</name>
    <dbReference type="NCBI Taxonomy" id="3056844"/>
    <lineage>
        <taxon>Bacteria</taxon>
        <taxon>Pseudomonadati</taxon>
        <taxon>Pseudomonadota</taxon>
        <taxon>Betaproteobacteria</taxon>
        <taxon>Neisseriales</taxon>
        <taxon>Neisseriaceae</taxon>
        <taxon>Crenobacter</taxon>
    </lineage>
</organism>
<reference evidence="6" key="1">
    <citation type="submission" date="2023-06" db="EMBL/GenBank/DDBJ databases">
        <authorList>
            <person name="Zhang S."/>
        </authorList>
    </citation>
    <scope>NUCLEOTIDE SEQUENCE</scope>
    <source>
        <strain evidence="6">SG2303</strain>
    </source>
</reference>
<dbReference type="SUPFAM" id="SSF55785">
    <property type="entry name" value="PYP-like sensor domain (PAS domain)"/>
    <property type="match status" value="1"/>
</dbReference>
<dbReference type="EC" id="2.7.7.65" evidence="1"/>
<dbReference type="SMART" id="SM00091">
    <property type="entry name" value="PAS"/>
    <property type="match status" value="1"/>
</dbReference>
<dbReference type="PROSITE" id="PS50887">
    <property type="entry name" value="GGDEF"/>
    <property type="match status" value="1"/>
</dbReference>
<dbReference type="SMART" id="SM00267">
    <property type="entry name" value="GGDEF"/>
    <property type="match status" value="1"/>
</dbReference>
<gene>
    <name evidence="6" type="ORF">QU481_22995</name>
</gene>
<dbReference type="InterPro" id="IPR000014">
    <property type="entry name" value="PAS"/>
</dbReference>
<evidence type="ECO:0000259" key="5">
    <source>
        <dbReference type="PROSITE" id="PS50887"/>
    </source>
</evidence>
<dbReference type="PANTHER" id="PTHR45138">
    <property type="entry name" value="REGULATORY COMPONENTS OF SENSORY TRANSDUCTION SYSTEM"/>
    <property type="match status" value="1"/>
</dbReference>
<dbReference type="CDD" id="cd01949">
    <property type="entry name" value="GGDEF"/>
    <property type="match status" value="1"/>
</dbReference>
<dbReference type="PANTHER" id="PTHR45138:SF9">
    <property type="entry name" value="DIGUANYLATE CYCLASE DGCM-RELATED"/>
    <property type="match status" value="1"/>
</dbReference>
<dbReference type="Pfam" id="PF00990">
    <property type="entry name" value="GGDEF"/>
    <property type="match status" value="1"/>
</dbReference>
<dbReference type="InterPro" id="IPR050469">
    <property type="entry name" value="Diguanylate_Cyclase"/>
</dbReference>
<keyword evidence="3" id="KW-0472">Membrane</keyword>